<sequence length="62" mass="6747">MTRRRSYTAAAAGAVVLVVCVVVGFRIYPSAPWFLPVAGSAVFGFVLGVLLRIRRERGRPGR</sequence>
<gene>
    <name evidence="2" type="ORF">GCM10022380_65780</name>
</gene>
<keyword evidence="1" id="KW-0472">Membrane</keyword>
<keyword evidence="1" id="KW-1133">Transmembrane helix</keyword>
<protein>
    <submittedName>
        <fullName evidence="2">Uncharacterized protein</fullName>
    </submittedName>
</protein>
<organism evidence="2 3">
    <name type="scientific">Amycolatopsis tucumanensis</name>
    <dbReference type="NCBI Taxonomy" id="401106"/>
    <lineage>
        <taxon>Bacteria</taxon>
        <taxon>Bacillati</taxon>
        <taxon>Actinomycetota</taxon>
        <taxon>Actinomycetes</taxon>
        <taxon>Pseudonocardiales</taxon>
        <taxon>Pseudonocardiaceae</taxon>
        <taxon>Amycolatopsis</taxon>
    </lineage>
</organism>
<reference evidence="3" key="1">
    <citation type="journal article" date="2019" name="Int. J. Syst. Evol. Microbiol.">
        <title>The Global Catalogue of Microorganisms (GCM) 10K type strain sequencing project: providing services to taxonomists for standard genome sequencing and annotation.</title>
        <authorList>
            <consortium name="The Broad Institute Genomics Platform"/>
            <consortium name="The Broad Institute Genome Sequencing Center for Infectious Disease"/>
            <person name="Wu L."/>
            <person name="Ma J."/>
        </authorList>
    </citation>
    <scope>NUCLEOTIDE SEQUENCE [LARGE SCALE GENOMIC DNA]</scope>
    <source>
        <strain evidence="3">JCM 17017</strain>
    </source>
</reference>
<keyword evidence="1" id="KW-0812">Transmembrane</keyword>
<dbReference type="RefSeq" id="WP_157358708.1">
    <property type="nucleotide sequence ID" value="NZ_BAABCM010000011.1"/>
</dbReference>
<name>A0ABP7JAD3_9PSEU</name>
<feature type="transmembrane region" description="Helical" evidence="1">
    <location>
        <begin position="7"/>
        <end position="27"/>
    </location>
</feature>
<evidence type="ECO:0000313" key="3">
    <source>
        <dbReference type="Proteomes" id="UP001501624"/>
    </source>
</evidence>
<proteinExistence type="predicted"/>
<feature type="transmembrane region" description="Helical" evidence="1">
    <location>
        <begin position="33"/>
        <end position="53"/>
    </location>
</feature>
<keyword evidence="3" id="KW-1185">Reference proteome</keyword>
<dbReference type="Proteomes" id="UP001501624">
    <property type="component" value="Unassembled WGS sequence"/>
</dbReference>
<evidence type="ECO:0000256" key="1">
    <source>
        <dbReference type="SAM" id="Phobius"/>
    </source>
</evidence>
<comment type="caution">
    <text evidence="2">The sequence shown here is derived from an EMBL/GenBank/DDBJ whole genome shotgun (WGS) entry which is preliminary data.</text>
</comment>
<evidence type="ECO:0000313" key="2">
    <source>
        <dbReference type="EMBL" id="GAA3838470.1"/>
    </source>
</evidence>
<dbReference type="EMBL" id="BAABCM010000011">
    <property type="protein sequence ID" value="GAA3838470.1"/>
    <property type="molecule type" value="Genomic_DNA"/>
</dbReference>
<accession>A0ABP7JAD3</accession>